<dbReference type="GO" id="GO:0016301">
    <property type="term" value="F:kinase activity"/>
    <property type="evidence" value="ECO:0007669"/>
    <property type="project" value="UniProtKB-KW"/>
</dbReference>
<sequence>MQVRMSHSGSPQRRTGLTIRKRVILGAFVHQVGSLLYALRFENDDLQASSREHQFYKSSPEMRKFTPQYKSQSGTYVPTLAVVNCDDSAALDATGQTLGRQGFLRDSDVSAHDIREACVSVSQFKDEEGTCACPLPSTARSGDLENKDPSSDCEPKAKMLKWSNRSSPLASAESDNYSKGQGARHSLIIVMRWWCSSNSSSRRFFSLEKTLDYPQIKHNPWVSSVTSTYRG</sequence>
<gene>
    <name evidence="2" type="ORF">AKAME5_001596300</name>
</gene>
<feature type="compositionally biased region" description="Basic and acidic residues" evidence="1">
    <location>
        <begin position="142"/>
        <end position="157"/>
    </location>
</feature>
<keyword evidence="2" id="KW-0418">Kinase</keyword>
<dbReference type="AlphaFoldDB" id="A0AAD3N3Q5"/>
<organism evidence="2 3">
    <name type="scientific">Lates japonicus</name>
    <name type="common">Japanese lates</name>
    <dbReference type="NCBI Taxonomy" id="270547"/>
    <lineage>
        <taxon>Eukaryota</taxon>
        <taxon>Metazoa</taxon>
        <taxon>Chordata</taxon>
        <taxon>Craniata</taxon>
        <taxon>Vertebrata</taxon>
        <taxon>Euteleostomi</taxon>
        <taxon>Actinopterygii</taxon>
        <taxon>Neopterygii</taxon>
        <taxon>Teleostei</taxon>
        <taxon>Neoteleostei</taxon>
        <taxon>Acanthomorphata</taxon>
        <taxon>Carangaria</taxon>
        <taxon>Carangaria incertae sedis</taxon>
        <taxon>Centropomidae</taxon>
        <taxon>Lates</taxon>
    </lineage>
</organism>
<feature type="region of interest" description="Disordered" evidence="1">
    <location>
        <begin position="135"/>
        <end position="158"/>
    </location>
</feature>
<keyword evidence="3" id="KW-1185">Reference proteome</keyword>
<dbReference type="EMBL" id="BRZM01000069">
    <property type="protein sequence ID" value="GLD64416.1"/>
    <property type="molecule type" value="Genomic_DNA"/>
</dbReference>
<reference evidence="2" key="1">
    <citation type="submission" date="2022-08" db="EMBL/GenBank/DDBJ databases">
        <title>Genome sequencing of akame (Lates japonicus).</title>
        <authorList>
            <person name="Hashiguchi Y."/>
            <person name="Takahashi H."/>
        </authorList>
    </citation>
    <scope>NUCLEOTIDE SEQUENCE</scope>
    <source>
        <strain evidence="2">Kochi</strain>
    </source>
</reference>
<dbReference type="Proteomes" id="UP001279410">
    <property type="component" value="Unassembled WGS sequence"/>
</dbReference>
<keyword evidence="2" id="KW-0808">Transferase</keyword>
<evidence type="ECO:0000313" key="3">
    <source>
        <dbReference type="Proteomes" id="UP001279410"/>
    </source>
</evidence>
<proteinExistence type="predicted"/>
<evidence type="ECO:0000313" key="2">
    <source>
        <dbReference type="EMBL" id="GLD64416.1"/>
    </source>
</evidence>
<accession>A0AAD3N3Q5</accession>
<evidence type="ECO:0000256" key="1">
    <source>
        <dbReference type="SAM" id="MobiDB-lite"/>
    </source>
</evidence>
<protein>
    <submittedName>
        <fullName evidence="2">Inositol hexakisphosphate kinase 2-like protein</fullName>
    </submittedName>
</protein>
<name>A0AAD3N3Q5_LATJO</name>
<comment type="caution">
    <text evidence="2">The sequence shown here is derived from an EMBL/GenBank/DDBJ whole genome shotgun (WGS) entry which is preliminary data.</text>
</comment>